<dbReference type="Gene3D" id="1.10.630.10">
    <property type="entry name" value="Cytochrome P450"/>
    <property type="match status" value="1"/>
</dbReference>
<keyword evidence="11 13" id="KW-0503">Monooxygenase</keyword>
<keyword evidence="6 13" id="KW-0479">Metal-binding</keyword>
<dbReference type="GO" id="GO:0005506">
    <property type="term" value="F:iron ion binding"/>
    <property type="evidence" value="ECO:0007669"/>
    <property type="project" value="InterPro"/>
</dbReference>
<dbReference type="GO" id="GO:0016705">
    <property type="term" value="F:oxidoreductase activity, acting on paired donors, with incorporation or reduction of molecular oxygen"/>
    <property type="evidence" value="ECO:0007669"/>
    <property type="project" value="InterPro"/>
</dbReference>
<evidence type="ECO:0000256" key="10">
    <source>
        <dbReference type="ARBA" id="ARBA00023004"/>
    </source>
</evidence>
<keyword evidence="8" id="KW-0492">Microsome</keyword>
<evidence type="ECO:0000256" key="11">
    <source>
        <dbReference type="ARBA" id="ARBA00023033"/>
    </source>
</evidence>
<evidence type="ECO:0000256" key="9">
    <source>
        <dbReference type="ARBA" id="ARBA00023002"/>
    </source>
</evidence>
<accession>A0A8W7Q4X4</accession>
<name>A0A8W7Q4X4_ANOCL</name>
<dbReference type="AlphaFoldDB" id="A0A8W7Q4X4"/>
<evidence type="ECO:0000256" key="7">
    <source>
        <dbReference type="ARBA" id="ARBA00022824"/>
    </source>
</evidence>
<evidence type="ECO:0000256" key="4">
    <source>
        <dbReference type="ARBA" id="ARBA00010617"/>
    </source>
</evidence>
<comment type="subcellular location">
    <subcellularLocation>
        <location evidence="3">Endoplasmic reticulum membrane</location>
        <topology evidence="3">Peripheral membrane protein</topology>
    </subcellularLocation>
    <subcellularLocation>
        <location evidence="2">Microsome membrane</location>
        <topology evidence="2">Peripheral membrane protein</topology>
    </subcellularLocation>
</comment>
<keyword evidence="5 13" id="KW-0349">Heme</keyword>
<evidence type="ECO:0000313" key="14">
    <source>
        <dbReference type="EnsemblMetazoa" id="ACOM043108-PA.1"/>
    </source>
</evidence>
<keyword evidence="10 13" id="KW-0408">Iron</keyword>
<organism evidence="14">
    <name type="scientific">Anopheles coluzzii</name>
    <name type="common">African malaria mosquito</name>
    <dbReference type="NCBI Taxonomy" id="1518534"/>
    <lineage>
        <taxon>Eukaryota</taxon>
        <taxon>Metazoa</taxon>
        <taxon>Ecdysozoa</taxon>
        <taxon>Arthropoda</taxon>
        <taxon>Hexapoda</taxon>
        <taxon>Insecta</taxon>
        <taxon>Pterygota</taxon>
        <taxon>Neoptera</taxon>
        <taxon>Endopterygota</taxon>
        <taxon>Diptera</taxon>
        <taxon>Nematocera</taxon>
        <taxon>Culicoidea</taxon>
        <taxon>Culicidae</taxon>
        <taxon>Anophelinae</taxon>
        <taxon>Anopheles</taxon>
    </lineage>
</organism>
<keyword evidence="12" id="KW-0472">Membrane</keyword>
<evidence type="ECO:0008006" key="15">
    <source>
        <dbReference type="Google" id="ProtNLM"/>
    </source>
</evidence>
<dbReference type="PANTHER" id="PTHR24292:SF93">
    <property type="entry name" value="CYTOCHROME P450 310A1-RELATED"/>
    <property type="match status" value="1"/>
</dbReference>
<dbReference type="InterPro" id="IPR001128">
    <property type="entry name" value="Cyt_P450"/>
</dbReference>
<dbReference type="InterPro" id="IPR036396">
    <property type="entry name" value="Cyt_P450_sf"/>
</dbReference>
<dbReference type="GO" id="GO:0020037">
    <property type="term" value="F:heme binding"/>
    <property type="evidence" value="ECO:0007669"/>
    <property type="project" value="InterPro"/>
</dbReference>
<dbReference type="GO" id="GO:0005789">
    <property type="term" value="C:endoplasmic reticulum membrane"/>
    <property type="evidence" value="ECO:0007669"/>
    <property type="project" value="UniProtKB-SubCell"/>
</dbReference>
<dbReference type="PANTHER" id="PTHR24292">
    <property type="entry name" value="CYTOCHROME P450"/>
    <property type="match status" value="1"/>
</dbReference>
<evidence type="ECO:0000256" key="6">
    <source>
        <dbReference type="ARBA" id="ARBA00022723"/>
    </source>
</evidence>
<dbReference type="VEuPathDB" id="VectorBase:ACON2_029215"/>
<sequence>MFVYTLALVAAVIFLVLRYIYSHWERHGLPHLKPEIPYGNIRTVAEKKESFGIAINNLYHDPELYSPERFDEATKNYDADAYYPFGAGPRNCIGLRQGVFVSKIGLVLLLSKYNFQATTPAKVKFAVATVVVTPEDGFPMRVEHRS</sequence>
<evidence type="ECO:0000256" key="3">
    <source>
        <dbReference type="ARBA" id="ARBA00004406"/>
    </source>
</evidence>
<dbReference type="GO" id="GO:0004497">
    <property type="term" value="F:monooxygenase activity"/>
    <property type="evidence" value="ECO:0007669"/>
    <property type="project" value="UniProtKB-KW"/>
</dbReference>
<evidence type="ECO:0000256" key="2">
    <source>
        <dbReference type="ARBA" id="ARBA00004174"/>
    </source>
</evidence>
<dbReference type="PROSITE" id="PS00086">
    <property type="entry name" value="CYTOCHROME_P450"/>
    <property type="match status" value="1"/>
</dbReference>
<keyword evidence="9 13" id="KW-0560">Oxidoreductase</keyword>
<reference evidence="14" key="1">
    <citation type="submission" date="2022-08" db="UniProtKB">
        <authorList>
            <consortium name="EnsemblMetazoa"/>
        </authorList>
    </citation>
    <scope>IDENTIFICATION</scope>
</reference>
<evidence type="ECO:0000256" key="1">
    <source>
        <dbReference type="ARBA" id="ARBA00001971"/>
    </source>
</evidence>
<dbReference type="SUPFAM" id="SSF48264">
    <property type="entry name" value="Cytochrome P450"/>
    <property type="match status" value="1"/>
</dbReference>
<dbReference type="InterPro" id="IPR050476">
    <property type="entry name" value="Insect_CytP450_Detox"/>
</dbReference>
<proteinExistence type="inferred from homology"/>
<evidence type="ECO:0000256" key="12">
    <source>
        <dbReference type="ARBA" id="ARBA00023136"/>
    </source>
</evidence>
<comment type="similarity">
    <text evidence="4 13">Belongs to the cytochrome P450 family.</text>
</comment>
<comment type="cofactor">
    <cofactor evidence="1">
        <name>heme</name>
        <dbReference type="ChEBI" id="CHEBI:30413"/>
    </cofactor>
</comment>
<evidence type="ECO:0000256" key="13">
    <source>
        <dbReference type="RuleBase" id="RU000461"/>
    </source>
</evidence>
<dbReference type="InterPro" id="IPR017972">
    <property type="entry name" value="Cyt_P450_CS"/>
</dbReference>
<evidence type="ECO:0000256" key="8">
    <source>
        <dbReference type="ARBA" id="ARBA00022848"/>
    </source>
</evidence>
<dbReference type="Proteomes" id="UP000075882">
    <property type="component" value="Unassembled WGS sequence"/>
</dbReference>
<dbReference type="EnsemblMetazoa" id="ACOM043108-RA">
    <property type="protein sequence ID" value="ACOM043108-PA.1"/>
    <property type="gene ID" value="ACOM043108"/>
</dbReference>
<dbReference type="Pfam" id="PF00067">
    <property type="entry name" value="p450"/>
    <property type="match status" value="1"/>
</dbReference>
<evidence type="ECO:0000256" key="5">
    <source>
        <dbReference type="ARBA" id="ARBA00022617"/>
    </source>
</evidence>
<protein>
    <recommendedName>
        <fullName evidence="15">Cytochrome P450</fullName>
    </recommendedName>
</protein>
<keyword evidence="7" id="KW-0256">Endoplasmic reticulum</keyword>